<sequence length="379" mass="40099">MPPEELRGWLKLIRCPGLGAAQLIGLVKQCGSASAASSASRSVWSAAGIARTVRDALDSLDTHQHESDAAWCEEPRRGLIPWNDARYPQRLREIASCPPALFYRGDPDLLLLPQIAVVGSRNATPQGLETAEGFAAELARRGLTITSGLALGVDGAAHRGALSVEGNTIAVCATGLDRVYPSRHKTLASEIDRRGLLISEFAPGTAPRPENFPRRNRLISGLALGVLVVEAASESGSLITARLAAEQGREVFAIPGSIHNVMARGCHRLIRQGAKLVETVDDILEEIGGQVGSWLRSIPVADEESKRAEGHRHQRILDALGDQPCAIDALVEALGLGVDQLSAALIELELEGRVAPAAGGRVMRLKGPAAPVADGGSKR</sequence>
<comment type="caution">
    <text evidence="4">The sequence shown here is derived from an EMBL/GenBank/DDBJ whole genome shotgun (WGS) entry which is preliminary data.</text>
</comment>
<comment type="similarity">
    <text evidence="1">Belongs to the DprA/Smf family.</text>
</comment>
<dbReference type="InterPro" id="IPR057666">
    <property type="entry name" value="DrpA_SLOG"/>
</dbReference>
<dbReference type="Pfam" id="PF17782">
    <property type="entry name" value="WHD_DprA"/>
    <property type="match status" value="1"/>
</dbReference>
<evidence type="ECO:0000256" key="1">
    <source>
        <dbReference type="ARBA" id="ARBA00006525"/>
    </source>
</evidence>
<dbReference type="SUPFAM" id="SSF102405">
    <property type="entry name" value="MCP/YpsA-like"/>
    <property type="match status" value="1"/>
</dbReference>
<protein>
    <submittedName>
        <fullName evidence="4">DNA protecting protein DprA</fullName>
    </submittedName>
</protein>
<dbReference type="Gene3D" id="3.40.50.450">
    <property type="match status" value="1"/>
</dbReference>
<feature type="domain" description="Smf/DprA SLOG" evidence="2">
    <location>
        <begin position="80"/>
        <end position="287"/>
    </location>
</feature>
<dbReference type="Pfam" id="PF02481">
    <property type="entry name" value="DNA_processg_A"/>
    <property type="match status" value="1"/>
</dbReference>
<evidence type="ECO:0000259" key="3">
    <source>
        <dbReference type="Pfam" id="PF17782"/>
    </source>
</evidence>
<evidence type="ECO:0000313" key="4">
    <source>
        <dbReference type="EMBL" id="TDU28126.1"/>
    </source>
</evidence>
<evidence type="ECO:0000259" key="2">
    <source>
        <dbReference type="Pfam" id="PF02481"/>
    </source>
</evidence>
<name>A0A4V3F588_9GAMM</name>
<organism evidence="4 5">
    <name type="scientific">Panacagrimonas perspica</name>
    <dbReference type="NCBI Taxonomy" id="381431"/>
    <lineage>
        <taxon>Bacteria</taxon>
        <taxon>Pseudomonadati</taxon>
        <taxon>Pseudomonadota</taxon>
        <taxon>Gammaproteobacteria</taxon>
        <taxon>Nevskiales</taxon>
        <taxon>Nevskiaceae</taxon>
        <taxon>Panacagrimonas</taxon>
    </lineage>
</organism>
<dbReference type="Gene3D" id="1.10.10.10">
    <property type="entry name" value="Winged helix-like DNA-binding domain superfamily/Winged helix DNA-binding domain"/>
    <property type="match status" value="1"/>
</dbReference>
<keyword evidence="5" id="KW-1185">Reference proteome</keyword>
<dbReference type="GO" id="GO:0009294">
    <property type="term" value="P:DNA-mediated transformation"/>
    <property type="evidence" value="ECO:0007669"/>
    <property type="project" value="InterPro"/>
</dbReference>
<dbReference type="PANTHER" id="PTHR43022:SF1">
    <property type="entry name" value="PROTEIN SMF"/>
    <property type="match status" value="1"/>
</dbReference>
<dbReference type="Proteomes" id="UP000295341">
    <property type="component" value="Unassembled WGS sequence"/>
</dbReference>
<dbReference type="EMBL" id="SOBT01000009">
    <property type="protein sequence ID" value="TDU28126.1"/>
    <property type="molecule type" value="Genomic_DNA"/>
</dbReference>
<dbReference type="InterPro" id="IPR036388">
    <property type="entry name" value="WH-like_DNA-bd_sf"/>
</dbReference>
<dbReference type="OrthoDB" id="9785707at2"/>
<accession>A0A4V3F588</accession>
<dbReference type="RefSeq" id="WP_133881711.1">
    <property type="nucleotide sequence ID" value="NZ_MWIN01000044.1"/>
</dbReference>
<dbReference type="NCBIfam" id="TIGR00732">
    <property type="entry name" value="dprA"/>
    <property type="match status" value="1"/>
</dbReference>
<gene>
    <name evidence="4" type="ORF">DFR24_2491</name>
</gene>
<feature type="domain" description="DprA winged helix" evidence="3">
    <location>
        <begin position="310"/>
        <end position="360"/>
    </location>
</feature>
<reference evidence="4 5" key="1">
    <citation type="submission" date="2019-03" db="EMBL/GenBank/DDBJ databases">
        <title>Genomic Encyclopedia of Type Strains, Phase IV (KMG-IV): sequencing the most valuable type-strain genomes for metagenomic binning, comparative biology and taxonomic classification.</title>
        <authorList>
            <person name="Goeker M."/>
        </authorList>
    </citation>
    <scope>NUCLEOTIDE SEQUENCE [LARGE SCALE GENOMIC DNA]</scope>
    <source>
        <strain evidence="4 5">DSM 26377</strain>
    </source>
</reference>
<proteinExistence type="inferred from homology"/>
<dbReference type="InterPro" id="IPR003488">
    <property type="entry name" value="DprA"/>
</dbReference>
<evidence type="ECO:0000313" key="5">
    <source>
        <dbReference type="Proteomes" id="UP000295341"/>
    </source>
</evidence>
<dbReference type="AlphaFoldDB" id="A0A4V3F588"/>
<dbReference type="PANTHER" id="PTHR43022">
    <property type="entry name" value="PROTEIN SMF"/>
    <property type="match status" value="1"/>
</dbReference>
<dbReference type="InterPro" id="IPR041614">
    <property type="entry name" value="DprA_WH"/>
</dbReference>